<dbReference type="PANTHER" id="PTHR12510:SF4">
    <property type="entry name" value="GAMMA-GLUTAMYLAMINECYCLOTRANSFERASE"/>
    <property type="match status" value="1"/>
</dbReference>
<dbReference type="Gramene" id="XM_028332957.1">
    <property type="protein sequence ID" value="XP_028188758.1"/>
    <property type="gene ID" value="LOC114375190"/>
</dbReference>
<dbReference type="SMR" id="A0A445I134"/>
<keyword evidence="8" id="KW-1185">Reference proteome</keyword>
<dbReference type="FunFam" id="3.10.490.10:FF:000009">
    <property type="entry name" value="Putative gamma-glutamylcyclotransferase"/>
    <property type="match status" value="1"/>
</dbReference>
<comment type="similarity">
    <text evidence="2 5">Belongs to the gamma-glutamylcyclotransferase family.</text>
</comment>
<evidence type="ECO:0000256" key="3">
    <source>
        <dbReference type="ARBA" id="ARBA00023315"/>
    </source>
</evidence>
<dbReference type="GO" id="GO:0016746">
    <property type="term" value="F:acyltransferase activity"/>
    <property type="evidence" value="ECO:0007669"/>
    <property type="project" value="UniProtKB-KW"/>
</dbReference>
<feature type="active site" description="Proton acceptor" evidence="4">
    <location>
        <position position="95"/>
    </location>
</feature>
<dbReference type="InterPro" id="IPR039126">
    <property type="entry name" value="GGACT"/>
</dbReference>
<keyword evidence="3" id="KW-0012">Acyltransferase</keyword>
<gene>
    <name evidence="7" type="ORF">D0Y65_029596</name>
</gene>
<evidence type="ECO:0000256" key="5">
    <source>
        <dbReference type="RuleBase" id="RU367036"/>
    </source>
</evidence>
<protein>
    <recommendedName>
        <fullName evidence="5">Gamma-glutamylcyclotransferase family protein</fullName>
    </recommendedName>
</protein>
<evidence type="ECO:0000313" key="7">
    <source>
        <dbReference type="EMBL" id="RZB79374.1"/>
    </source>
</evidence>
<proteinExistence type="inferred from homology"/>
<evidence type="ECO:0000256" key="4">
    <source>
        <dbReference type="PIRSR" id="PIRSR639126-1"/>
    </source>
</evidence>
<dbReference type="EMBL" id="QZWG01000011">
    <property type="protein sequence ID" value="RZB79374.1"/>
    <property type="molecule type" value="Genomic_DNA"/>
</dbReference>
<dbReference type="SUPFAM" id="SSF110857">
    <property type="entry name" value="Gamma-glutamyl cyclotransferase-like"/>
    <property type="match status" value="1"/>
</dbReference>
<dbReference type="PANTHER" id="PTHR12510">
    <property type="entry name" value="TROPONIN C-AKIN-1 PROTEIN"/>
    <property type="match status" value="1"/>
</dbReference>
<dbReference type="Proteomes" id="UP000289340">
    <property type="component" value="Chromosome 11"/>
</dbReference>
<keyword evidence="7" id="KW-0808">Transferase</keyword>
<name>A0A445I134_GLYSO</name>
<dbReference type="GO" id="GO:0005829">
    <property type="term" value="C:cytosol"/>
    <property type="evidence" value="ECO:0007669"/>
    <property type="project" value="TreeGrafter"/>
</dbReference>
<dbReference type="AlphaFoldDB" id="A0A445I134"/>
<dbReference type="Gene3D" id="3.10.490.10">
    <property type="entry name" value="Gamma-glutamyl cyclotransferase-like"/>
    <property type="match status" value="1"/>
</dbReference>
<sequence length="190" mass="21297">MVAKREVNGGGEGTALIFTYGTLKRGFSNHPLLQDLIRSGDASFVGTYRTAVKYPLVCGPYKVPFLLNIPGSGRWVHGEIYSVSTRGLERMDDLEGTSRAHYERLPIKVIPAAEGEEEEEEEAGFDAAAGLTCAQAYYAHGNYAMELWKKNGKRGLRCYSQKETIGYVKRKDRPQHLTFLDHIRFFLSSN</sequence>
<reference evidence="7 8" key="1">
    <citation type="submission" date="2018-09" db="EMBL/GenBank/DDBJ databases">
        <title>A high-quality reference genome of wild soybean provides a powerful tool to mine soybean genomes.</title>
        <authorList>
            <person name="Xie M."/>
            <person name="Chung C.Y.L."/>
            <person name="Li M.-W."/>
            <person name="Wong F.-L."/>
            <person name="Chan T.-F."/>
            <person name="Lam H.-M."/>
        </authorList>
    </citation>
    <scope>NUCLEOTIDE SEQUENCE [LARGE SCALE GENOMIC DNA]</scope>
    <source>
        <strain evidence="8">cv. W05</strain>
        <tissue evidence="7">Hypocotyl of etiolated seedlings</tissue>
    </source>
</reference>
<dbReference type="InterPro" id="IPR013024">
    <property type="entry name" value="GGCT-like"/>
</dbReference>
<dbReference type="Pfam" id="PF06094">
    <property type="entry name" value="GGACT"/>
    <property type="match status" value="1"/>
</dbReference>
<comment type="caution">
    <text evidence="7">The sequence shown here is derived from an EMBL/GenBank/DDBJ whole genome shotgun (WGS) entry which is preliminary data.</text>
</comment>
<dbReference type="InterPro" id="IPR009288">
    <property type="entry name" value="AIG2-like_dom"/>
</dbReference>
<dbReference type="CDD" id="cd06661">
    <property type="entry name" value="GGCT_like"/>
    <property type="match status" value="1"/>
</dbReference>
<organism evidence="7 8">
    <name type="scientific">Glycine soja</name>
    <name type="common">Wild soybean</name>
    <dbReference type="NCBI Taxonomy" id="3848"/>
    <lineage>
        <taxon>Eukaryota</taxon>
        <taxon>Viridiplantae</taxon>
        <taxon>Streptophyta</taxon>
        <taxon>Embryophyta</taxon>
        <taxon>Tracheophyta</taxon>
        <taxon>Spermatophyta</taxon>
        <taxon>Magnoliopsida</taxon>
        <taxon>eudicotyledons</taxon>
        <taxon>Gunneridae</taxon>
        <taxon>Pentapetalae</taxon>
        <taxon>rosids</taxon>
        <taxon>fabids</taxon>
        <taxon>Fabales</taxon>
        <taxon>Fabaceae</taxon>
        <taxon>Papilionoideae</taxon>
        <taxon>50 kb inversion clade</taxon>
        <taxon>NPAAA clade</taxon>
        <taxon>indigoferoid/millettioid clade</taxon>
        <taxon>Phaseoleae</taxon>
        <taxon>Glycine</taxon>
        <taxon>Glycine subgen. Soja</taxon>
    </lineage>
</organism>
<evidence type="ECO:0000259" key="6">
    <source>
        <dbReference type="Pfam" id="PF06094"/>
    </source>
</evidence>
<comment type="function">
    <text evidence="1">Putative gamma-glutamylcyclotransferase.</text>
</comment>
<dbReference type="GO" id="GO:0061929">
    <property type="term" value="F:gamma-glutamylaminecyclotransferase activity"/>
    <property type="evidence" value="ECO:0007669"/>
    <property type="project" value="InterPro"/>
</dbReference>
<evidence type="ECO:0000256" key="2">
    <source>
        <dbReference type="ARBA" id="ARBA00008861"/>
    </source>
</evidence>
<dbReference type="InterPro" id="IPR036568">
    <property type="entry name" value="GGCT-like_sf"/>
</dbReference>
<accession>A0A445I134</accession>
<evidence type="ECO:0000313" key="8">
    <source>
        <dbReference type="Proteomes" id="UP000289340"/>
    </source>
</evidence>
<evidence type="ECO:0000256" key="1">
    <source>
        <dbReference type="ARBA" id="ARBA00002782"/>
    </source>
</evidence>
<feature type="domain" description="Gamma-glutamylcyclotransferase AIG2-like" evidence="6">
    <location>
        <begin position="17"/>
        <end position="117"/>
    </location>
</feature>